<dbReference type="Proteomes" id="UP000266273">
    <property type="component" value="Unassembled WGS sequence"/>
</dbReference>
<dbReference type="EMBL" id="QXDF01000001">
    <property type="protein sequence ID" value="RIA55879.1"/>
    <property type="molecule type" value="Genomic_DNA"/>
</dbReference>
<dbReference type="OrthoDB" id="5868344at2"/>
<comment type="subcellular location">
    <subcellularLocation>
        <location evidence="1">Membrane</location>
        <topology evidence="1">Multi-pass membrane protein</topology>
    </subcellularLocation>
</comment>
<comment type="similarity">
    <text evidence="2">Belongs to the CbiQ family.</text>
</comment>
<evidence type="ECO:0000256" key="4">
    <source>
        <dbReference type="ARBA" id="ARBA00022692"/>
    </source>
</evidence>
<dbReference type="CDD" id="cd16914">
    <property type="entry name" value="EcfT"/>
    <property type="match status" value="1"/>
</dbReference>
<comment type="caution">
    <text evidence="8">The sequence shown here is derived from an EMBL/GenBank/DDBJ whole genome shotgun (WGS) entry which is preliminary data.</text>
</comment>
<feature type="transmembrane region" description="Helical" evidence="7">
    <location>
        <begin position="68"/>
        <end position="88"/>
    </location>
</feature>
<dbReference type="GO" id="GO:0005886">
    <property type="term" value="C:plasma membrane"/>
    <property type="evidence" value="ECO:0007669"/>
    <property type="project" value="UniProtKB-ARBA"/>
</dbReference>
<dbReference type="PANTHER" id="PTHR34857">
    <property type="entry name" value="SLL0384 PROTEIN"/>
    <property type="match status" value="1"/>
</dbReference>
<evidence type="ECO:0000256" key="1">
    <source>
        <dbReference type="ARBA" id="ARBA00004141"/>
    </source>
</evidence>
<feature type="transmembrane region" description="Helical" evidence="7">
    <location>
        <begin position="21"/>
        <end position="48"/>
    </location>
</feature>
<keyword evidence="4 7" id="KW-0812">Transmembrane</keyword>
<dbReference type="RefSeq" id="WP_119060727.1">
    <property type="nucleotide sequence ID" value="NZ_QXDF01000001.1"/>
</dbReference>
<dbReference type="PANTHER" id="PTHR34857:SF2">
    <property type="entry name" value="SLL0384 PROTEIN"/>
    <property type="match status" value="1"/>
</dbReference>
<dbReference type="AlphaFoldDB" id="A0A397Q5Y6"/>
<evidence type="ECO:0000313" key="8">
    <source>
        <dbReference type="EMBL" id="RIA55879.1"/>
    </source>
</evidence>
<feature type="transmembrane region" description="Helical" evidence="7">
    <location>
        <begin position="95"/>
        <end position="115"/>
    </location>
</feature>
<proteinExistence type="inferred from homology"/>
<keyword evidence="9" id="KW-1185">Reference proteome</keyword>
<dbReference type="InterPro" id="IPR003339">
    <property type="entry name" value="ABC/ECF_trnsptr_transmembrane"/>
</dbReference>
<dbReference type="Pfam" id="PF02361">
    <property type="entry name" value="CbiQ"/>
    <property type="match status" value="1"/>
</dbReference>
<name>A0A397Q5Y6_9HYPH</name>
<evidence type="ECO:0000256" key="3">
    <source>
        <dbReference type="ARBA" id="ARBA00022475"/>
    </source>
</evidence>
<sequence>MIALYIHRDSPLHRLPPGAKLAGLALAGAAVFFLPGSAWQAGALLLVAALYPLARLPVAEIARALKPVIMLVAAICAFQWFIAGPLAAATIGLRIITLVLLAALVTLTTPFSAMIDTFARAAAFARPLGVNPHKVGLAAALAVRFIPVLLADYREIQAARQARGARSPGLFAAGPLLIKTLRMAGTLADAVEARGFENRR</sequence>
<dbReference type="InterPro" id="IPR051611">
    <property type="entry name" value="ECF_transporter_component"/>
</dbReference>
<evidence type="ECO:0000313" key="9">
    <source>
        <dbReference type="Proteomes" id="UP000266273"/>
    </source>
</evidence>
<organism evidence="8 9">
    <name type="scientific">Dichotomicrobium thermohalophilum</name>
    <dbReference type="NCBI Taxonomy" id="933063"/>
    <lineage>
        <taxon>Bacteria</taxon>
        <taxon>Pseudomonadati</taxon>
        <taxon>Pseudomonadota</taxon>
        <taxon>Alphaproteobacteria</taxon>
        <taxon>Hyphomicrobiales</taxon>
        <taxon>Hyphomicrobiaceae</taxon>
        <taxon>Dichotomicrobium</taxon>
    </lineage>
</organism>
<evidence type="ECO:0000256" key="7">
    <source>
        <dbReference type="SAM" id="Phobius"/>
    </source>
</evidence>
<keyword evidence="3" id="KW-1003">Cell membrane</keyword>
<keyword evidence="6 7" id="KW-0472">Membrane</keyword>
<accession>A0A397Q5Y6</accession>
<evidence type="ECO:0000256" key="6">
    <source>
        <dbReference type="ARBA" id="ARBA00023136"/>
    </source>
</evidence>
<keyword evidence="5 7" id="KW-1133">Transmembrane helix</keyword>
<evidence type="ECO:0000256" key="2">
    <source>
        <dbReference type="ARBA" id="ARBA00008564"/>
    </source>
</evidence>
<evidence type="ECO:0000256" key="5">
    <source>
        <dbReference type="ARBA" id="ARBA00022989"/>
    </source>
</evidence>
<reference evidence="8 9" key="1">
    <citation type="submission" date="2018-08" db="EMBL/GenBank/DDBJ databases">
        <title>Genomic Encyclopedia of Archaeal and Bacterial Type Strains, Phase II (KMG-II): from individual species to whole genera.</title>
        <authorList>
            <person name="Goeker M."/>
        </authorList>
    </citation>
    <scope>NUCLEOTIDE SEQUENCE [LARGE SCALE GENOMIC DNA]</scope>
    <source>
        <strain evidence="8 9">DSM 5002</strain>
    </source>
</reference>
<gene>
    <name evidence="8" type="ORF">BXY53_0965</name>
</gene>
<protein>
    <submittedName>
        <fullName evidence="8">Biotin transport system permease protein</fullName>
    </submittedName>
</protein>